<reference evidence="8" key="1">
    <citation type="submission" date="2019-09" db="EMBL/GenBank/DDBJ databases">
        <title>Draft genome information of white flower Hibiscus syriacus.</title>
        <authorList>
            <person name="Kim Y.-M."/>
        </authorList>
    </citation>
    <scope>NUCLEOTIDE SEQUENCE [LARGE SCALE GENOMIC DNA]</scope>
    <source>
        <strain evidence="8">YM2019G1</strain>
    </source>
</reference>
<evidence type="ECO:0000256" key="1">
    <source>
        <dbReference type="ARBA" id="ARBA00000971"/>
    </source>
</evidence>
<evidence type="ECO:0000313" key="8">
    <source>
        <dbReference type="EMBL" id="KAE8686833.1"/>
    </source>
</evidence>
<keyword evidence="9" id="KW-1185">Reference proteome</keyword>
<sequence>MEEDSEFPTASNTEHEEEEIGDKGLKKKLIKEGEGTETPKEGDEVEVHYTGALLDGTKFDSSRDTETPFKFKLGRGQVIRGWDEGVKTMKKGENALFTIPPELAYGESGFPPSIPPDATLQFDIELLSWTTGGSESASVCCEIL</sequence>
<evidence type="ECO:0000256" key="4">
    <source>
        <dbReference type="ARBA" id="ARBA00023235"/>
    </source>
</evidence>
<keyword evidence="4 5" id="KW-0413">Isomerase</keyword>
<dbReference type="PANTHER" id="PTHR10516:SF443">
    <property type="entry name" value="FK506-BINDING PROTEIN 59-RELATED"/>
    <property type="match status" value="1"/>
</dbReference>
<proteinExistence type="predicted"/>
<dbReference type="EC" id="5.2.1.8" evidence="2 5"/>
<feature type="compositionally biased region" description="Basic and acidic residues" evidence="6">
    <location>
        <begin position="30"/>
        <end position="46"/>
    </location>
</feature>
<dbReference type="SUPFAM" id="SSF54534">
    <property type="entry name" value="FKBP-like"/>
    <property type="match status" value="1"/>
</dbReference>
<evidence type="ECO:0000256" key="2">
    <source>
        <dbReference type="ARBA" id="ARBA00013194"/>
    </source>
</evidence>
<dbReference type="Gene3D" id="3.10.50.40">
    <property type="match status" value="1"/>
</dbReference>
<dbReference type="PROSITE" id="PS50059">
    <property type="entry name" value="FKBP_PPIASE"/>
    <property type="match status" value="1"/>
</dbReference>
<dbReference type="FunFam" id="3.10.50.40:FF:000012">
    <property type="entry name" value="Peptidylprolyl isomerase"/>
    <property type="match status" value="1"/>
</dbReference>
<protein>
    <recommendedName>
        <fullName evidence="2 5">peptidylprolyl isomerase</fullName>
        <ecNumber evidence="2 5">5.2.1.8</ecNumber>
    </recommendedName>
</protein>
<feature type="domain" description="PPIase FKBP-type" evidence="7">
    <location>
        <begin position="42"/>
        <end position="130"/>
    </location>
</feature>
<dbReference type="Pfam" id="PF00254">
    <property type="entry name" value="FKBP_C"/>
    <property type="match status" value="1"/>
</dbReference>
<evidence type="ECO:0000256" key="6">
    <source>
        <dbReference type="SAM" id="MobiDB-lite"/>
    </source>
</evidence>
<keyword evidence="3 5" id="KW-0697">Rotamase</keyword>
<comment type="caution">
    <text evidence="8">The sequence shown here is derived from an EMBL/GenBank/DDBJ whole genome shotgun (WGS) entry which is preliminary data.</text>
</comment>
<evidence type="ECO:0000256" key="5">
    <source>
        <dbReference type="PROSITE-ProRule" id="PRU00277"/>
    </source>
</evidence>
<dbReference type="InterPro" id="IPR050689">
    <property type="entry name" value="FKBP-type_PPIase"/>
</dbReference>
<dbReference type="EMBL" id="VEPZ02001209">
    <property type="protein sequence ID" value="KAE8686833.1"/>
    <property type="molecule type" value="Genomic_DNA"/>
</dbReference>
<dbReference type="GO" id="GO:0003755">
    <property type="term" value="F:peptidyl-prolyl cis-trans isomerase activity"/>
    <property type="evidence" value="ECO:0007669"/>
    <property type="project" value="UniProtKB-KW"/>
</dbReference>
<dbReference type="PANTHER" id="PTHR10516">
    <property type="entry name" value="PEPTIDYL-PROLYL CIS-TRANS ISOMERASE"/>
    <property type="match status" value="1"/>
</dbReference>
<dbReference type="Proteomes" id="UP000436088">
    <property type="component" value="Unassembled WGS sequence"/>
</dbReference>
<dbReference type="InterPro" id="IPR001179">
    <property type="entry name" value="PPIase_FKBP_dom"/>
</dbReference>
<evidence type="ECO:0000259" key="7">
    <source>
        <dbReference type="PROSITE" id="PS50059"/>
    </source>
</evidence>
<dbReference type="GO" id="GO:0005737">
    <property type="term" value="C:cytoplasm"/>
    <property type="evidence" value="ECO:0007669"/>
    <property type="project" value="TreeGrafter"/>
</dbReference>
<evidence type="ECO:0000256" key="3">
    <source>
        <dbReference type="ARBA" id="ARBA00023110"/>
    </source>
</evidence>
<gene>
    <name evidence="8" type="ORF">F3Y22_tig00111027pilonHSYRG00239</name>
</gene>
<dbReference type="AlphaFoldDB" id="A0A6A2Z5I7"/>
<feature type="region of interest" description="Disordered" evidence="6">
    <location>
        <begin position="1"/>
        <end position="46"/>
    </location>
</feature>
<name>A0A6A2Z5I7_HIBSY</name>
<dbReference type="InterPro" id="IPR046357">
    <property type="entry name" value="PPIase_dom_sf"/>
</dbReference>
<evidence type="ECO:0000313" key="9">
    <source>
        <dbReference type="Proteomes" id="UP000436088"/>
    </source>
</evidence>
<organism evidence="8 9">
    <name type="scientific">Hibiscus syriacus</name>
    <name type="common">Rose of Sharon</name>
    <dbReference type="NCBI Taxonomy" id="106335"/>
    <lineage>
        <taxon>Eukaryota</taxon>
        <taxon>Viridiplantae</taxon>
        <taxon>Streptophyta</taxon>
        <taxon>Embryophyta</taxon>
        <taxon>Tracheophyta</taxon>
        <taxon>Spermatophyta</taxon>
        <taxon>Magnoliopsida</taxon>
        <taxon>eudicotyledons</taxon>
        <taxon>Gunneridae</taxon>
        <taxon>Pentapetalae</taxon>
        <taxon>rosids</taxon>
        <taxon>malvids</taxon>
        <taxon>Malvales</taxon>
        <taxon>Malvaceae</taxon>
        <taxon>Malvoideae</taxon>
        <taxon>Hibiscus</taxon>
    </lineage>
</organism>
<accession>A0A6A2Z5I7</accession>
<comment type="catalytic activity">
    <reaction evidence="1 5">
        <text>[protein]-peptidylproline (omega=180) = [protein]-peptidylproline (omega=0)</text>
        <dbReference type="Rhea" id="RHEA:16237"/>
        <dbReference type="Rhea" id="RHEA-COMP:10747"/>
        <dbReference type="Rhea" id="RHEA-COMP:10748"/>
        <dbReference type="ChEBI" id="CHEBI:83833"/>
        <dbReference type="ChEBI" id="CHEBI:83834"/>
        <dbReference type="EC" id="5.2.1.8"/>
    </reaction>
</comment>